<dbReference type="Proteomes" id="UP001176941">
    <property type="component" value="Chromosome 9"/>
</dbReference>
<keyword evidence="4" id="KW-1185">Reference proteome</keyword>
<reference evidence="3" key="1">
    <citation type="submission" date="2023-04" db="EMBL/GenBank/DDBJ databases">
        <authorList>
            <consortium name="ELIXIR-Norway"/>
        </authorList>
    </citation>
    <scope>NUCLEOTIDE SEQUENCE [LARGE SCALE GENOMIC DNA]</scope>
</reference>
<keyword evidence="2" id="KW-1133">Transmembrane helix</keyword>
<evidence type="ECO:0000313" key="3">
    <source>
        <dbReference type="EMBL" id="CAI9179543.1"/>
    </source>
</evidence>
<keyword evidence="2" id="KW-0812">Transmembrane</keyword>
<feature type="transmembrane region" description="Helical" evidence="2">
    <location>
        <begin position="122"/>
        <end position="142"/>
    </location>
</feature>
<protein>
    <submittedName>
        <fullName evidence="3">Uncharacterized protein</fullName>
    </submittedName>
</protein>
<dbReference type="EMBL" id="OX459945">
    <property type="protein sequence ID" value="CAI9179543.1"/>
    <property type="molecule type" value="Genomic_DNA"/>
</dbReference>
<gene>
    <name evidence="3" type="ORF">MRATA1EN1_LOCUS28505</name>
</gene>
<sequence length="160" mass="17770">MRNGTDEHLRAGGTTLPEFTPAPPPSCAQASSHTLPTQVRTDFCCLKCNAPKFQVYVYVHPCPTLCYPMECSPPGSSVHGDSPGKNTGVGCHALLQGIFLTQEFNPSLLHCRRIRYLLSHMWKASSLICVCVCVYIHTYIYMEKTNFKMETVIKSKLVTA</sequence>
<feature type="region of interest" description="Disordered" evidence="1">
    <location>
        <begin position="1"/>
        <end position="31"/>
    </location>
</feature>
<evidence type="ECO:0000256" key="2">
    <source>
        <dbReference type="SAM" id="Phobius"/>
    </source>
</evidence>
<evidence type="ECO:0000313" key="4">
    <source>
        <dbReference type="Proteomes" id="UP001176941"/>
    </source>
</evidence>
<evidence type="ECO:0000256" key="1">
    <source>
        <dbReference type="SAM" id="MobiDB-lite"/>
    </source>
</evidence>
<organism evidence="3 4">
    <name type="scientific">Rangifer tarandus platyrhynchus</name>
    <name type="common">Svalbard reindeer</name>
    <dbReference type="NCBI Taxonomy" id="3082113"/>
    <lineage>
        <taxon>Eukaryota</taxon>
        <taxon>Metazoa</taxon>
        <taxon>Chordata</taxon>
        <taxon>Craniata</taxon>
        <taxon>Vertebrata</taxon>
        <taxon>Euteleostomi</taxon>
        <taxon>Mammalia</taxon>
        <taxon>Eutheria</taxon>
        <taxon>Laurasiatheria</taxon>
        <taxon>Artiodactyla</taxon>
        <taxon>Ruminantia</taxon>
        <taxon>Pecora</taxon>
        <taxon>Cervidae</taxon>
        <taxon>Odocoileinae</taxon>
        <taxon>Rangifer</taxon>
    </lineage>
</organism>
<proteinExistence type="predicted"/>
<accession>A0ABN8ZZW7</accession>
<keyword evidence="2" id="KW-0472">Membrane</keyword>
<name>A0ABN8ZZW7_RANTA</name>
<feature type="compositionally biased region" description="Basic and acidic residues" evidence="1">
    <location>
        <begin position="1"/>
        <end position="10"/>
    </location>
</feature>